<evidence type="ECO:0000313" key="3">
    <source>
        <dbReference type="Proteomes" id="UP000541558"/>
    </source>
</evidence>
<gene>
    <name evidence="2" type="ORF">D9611_007952</name>
</gene>
<feature type="region of interest" description="Disordered" evidence="1">
    <location>
        <begin position="86"/>
        <end position="137"/>
    </location>
</feature>
<organism evidence="2 3">
    <name type="scientific">Ephemerocybe angulata</name>
    <dbReference type="NCBI Taxonomy" id="980116"/>
    <lineage>
        <taxon>Eukaryota</taxon>
        <taxon>Fungi</taxon>
        <taxon>Dikarya</taxon>
        <taxon>Basidiomycota</taxon>
        <taxon>Agaricomycotina</taxon>
        <taxon>Agaricomycetes</taxon>
        <taxon>Agaricomycetidae</taxon>
        <taxon>Agaricales</taxon>
        <taxon>Agaricineae</taxon>
        <taxon>Psathyrellaceae</taxon>
        <taxon>Ephemerocybe</taxon>
    </lineage>
</organism>
<name>A0A8H5FL07_9AGAR</name>
<accession>A0A8H5FL07</accession>
<feature type="compositionally biased region" description="Acidic residues" evidence="1">
    <location>
        <begin position="114"/>
        <end position="137"/>
    </location>
</feature>
<evidence type="ECO:0000313" key="2">
    <source>
        <dbReference type="EMBL" id="KAF5340228.1"/>
    </source>
</evidence>
<dbReference type="EMBL" id="JAACJK010000004">
    <property type="protein sequence ID" value="KAF5340228.1"/>
    <property type="molecule type" value="Genomic_DNA"/>
</dbReference>
<proteinExistence type="predicted"/>
<dbReference type="Proteomes" id="UP000541558">
    <property type="component" value="Unassembled WGS sequence"/>
</dbReference>
<evidence type="ECO:0000256" key="1">
    <source>
        <dbReference type="SAM" id="MobiDB-lite"/>
    </source>
</evidence>
<comment type="caution">
    <text evidence="2">The sequence shown here is derived from an EMBL/GenBank/DDBJ whole genome shotgun (WGS) entry which is preliminary data.</text>
</comment>
<sequence>MPDVGIARMLGEAKSIECWWVDWFDSEYSEVELFLGLGLPTPPVGRAPVHAQLRDGGVDVRRRSDSGRLFDFRYTDEDVRKQMIIPGTNDIESHQPPAKRRRAFGSVSSSLSDADVDTTLENDDAEGDDAEGEEEDAGDFFIASIVHCPCIDDYNGAYDESDTADS</sequence>
<dbReference type="AlphaFoldDB" id="A0A8H5FL07"/>
<protein>
    <submittedName>
        <fullName evidence="2">Uncharacterized protein</fullName>
    </submittedName>
</protein>
<keyword evidence="3" id="KW-1185">Reference proteome</keyword>
<reference evidence="2 3" key="1">
    <citation type="journal article" date="2020" name="ISME J.">
        <title>Uncovering the hidden diversity of litter-decomposition mechanisms in mushroom-forming fungi.</title>
        <authorList>
            <person name="Floudas D."/>
            <person name="Bentzer J."/>
            <person name="Ahren D."/>
            <person name="Johansson T."/>
            <person name="Persson P."/>
            <person name="Tunlid A."/>
        </authorList>
    </citation>
    <scope>NUCLEOTIDE SEQUENCE [LARGE SCALE GENOMIC DNA]</scope>
    <source>
        <strain evidence="2 3">CBS 175.51</strain>
    </source>
</reference>